<protein>
    <submittedName>
        <fullName evidence="1">Uncharacterized protein</fullName>
    </submittedName>
</protein>
<dbReference type="AlphaFoldDB" id="A0A401G5B2"/>
<sequence>MLVFLEVIQDLYAARARRGLHSDKGQSAPSSMRNSALFGLSRLMDINAVELSHMMSDSIDSNLPESASLRWRLSW</sequence>
<proteinExistence type="predicted"/>
<evidence type="ECO:0000313" key="1">
    <source>
        <dbReference type="EMBL" id="GBE77351.1"/>
    </source>
</evidence>
<keyword evidence="2" id="KW-1185">Reference proteome</keyword>
<evidence type="ECO:0000313" key="2">
    <source>
        <dbReference type="Proteomes" id="UP000287166"/>
    </source>
</evidence>
<dbReference type="Proteomes" id="UP000287166">
    <property type="component" value="Unassembled WGS sequence"/>
</dbReference>
<dbReference type="GeneID" id="38774268"/>
<dbReference type="EMBL" id="BFAD01000001">
    <property type="protein sequence ID" value="GBE77351.1"/>
    <property type="molecule type" value="Genomic_DNA"/>
</dbReference>
<dbReference type="InParanoid" id="A0A401G5B2"/>
<reference evidence="1 2" key="1">
    <citation type="journal article" date="2018" name="Sci. Rep.">
        <title>Genome sequence of the cauliflower mushroom Sparassis crispa (Hanabiratake) and its association with beneficial usage.</title>
        <authorList>
            <person name="Kiyama R."/>
            <person name="Furutani Y."/>
            <person name="Kawaguchi K."/>
            <person name="Nakanishi T."/>
        </authorList>
    </citation>
    <scope>NUCLEOTIDE SEQUENCE [LARGE SCALE GENOMIC DNA]</scope>
</reference>
<comment type="caution">
    <text evidence="1">The sequence shown here is derived from an EMBL/GenBank/DDBJ whole genome shotgun (WGS) entry which is preliminary data.</text>
</comment>
<gene>
    <name evidence="1" type="ORF">SCP_0102240</name>
</gene>
<name>A0A401G5B2_9APHY</name>
<dbReference type="RefSeq" id="XP_027608264.1">
    <property type="nucleotide sequence ID" value="XM_027752463.1"/>
</dbReference>
<organism evidence="1 2">
    <name type="scientific">Sparassis crispa</name>
    <dbReference type="NCBI Taxonomy" id="139825"/>
    <lineage>
        <taxon>Eukaryota</taxon>
        <taxon>Fungi</taxon>
        <taxon>Dikarya</taxon>
        <taxon>Basidiomycota</taxon>
        <taxon>Agaricomycotina</taxon>
        <taxon>Agaricomycetes</taxon>
        <taxon>Polyporales</taxon>
        <taxon>Sparassidaceae</taxon>
        <taxon>Sparassis</taxon>
    </lineage>
</organism>
<accession>A0A401G5B2</accession>